<keyword evidence="1" id="KW-0472">Membrane</keyword>
<keyword evidence="1" id="KW-0812">Transmembrane</keyword>
<dbReference type="AlphaFoldDB" id="A0A918J0T0"/>
<dbReference type="Pfam" id="PF12966">
    <property type="entry name" value="AtpR"/>
    <property type="match status" value="1"/>
</dbReference>
<keyword evidence="1" id="KW-1133">Transmembrane helix</keyword>
<gene>
    <name evidence="2" type="ORF">GCM10007383_27470</name>
</gene>
<evidence type="ECO:0000313" key="3">
    <source>
        <dbReference type="Proteomes" id="UP000634668"/>
    </source>
</evidence>
<evidence type="ECO:0000313" key="2">
    <source>
        <dbReference type="EMBL" id="GGW41220.1"/>
    </source>
</evidence>
<sequence>MEMNDVIIVIPALFAGIVLGVVFFGGLWYTVRVGLRSSKAGLIFTGSLILRMLIILLGFYYIGANSWQKMLACLVGFLIARVVITRYTHKQKSLETPIINQMSDET</sequence>
<reference evidence="2" key="1">
    <citation type="journal article" date="2014" name="Int. J. Syst. Evol. Microbiol.">
        <title>Complete genome sequence of Corynebacterium casei LMG S-19264T (=DSM 44701T), isolated from a smear-ripened cheese.</title>
        <authorList>
            <consortium name="US DOE Joint Genome Institute (JGI-PGF)"/>
            <person name="Walter F."/>
            <person name="Albersmeier A."/>
            <person name="Kalinowski J."/>
            <person name="Ruckert C."/>
        </authorList>
    </citation>
    <scope>NUCLEOTIDE SEQUENCE</scope>
    <source>
        <strain evidence="2">KCTC 12113</strain>
    </source>
</reference>
<organism evidence="2 3">
    <name type="scientific">Arenibacter certesii</name>
    <dbReference type="NCBI Taxonomy" id="228955"/>
    <lineage>
        <taxon>Bacteria</taxon>
        <taxon>Pseudomonadati</taxon>
        <taxon>Bacteroidota</taxon>
        <taxon>Flavobacteriia</taxon>
        <taxon>Flavobacteriales</taxon>
        <taxon>Flavobacteriaceae</taxon>
        <taxon>Arenibacter</taxon>
    </lineage>
</organism>
<name>A0A918J0T0_9FLAO</name>
<feature type="transmembrane region" description="Helical" evidence="1">
    <location>
        <begin position="6"/>
        <end position="29"/>
    </location>
</feature>
<feature type="transmembrane region" description="Helical" evidence="1">
    <location>
        <begin position="41"/>
        <end position="61"/>
    </location>
</feature>
<accession>A0A918J0T0</accession>
<reference evidence="2" key="2">
    <citation type="submission" date="2020-09" db="EMBL/GenBank/DDBJ databases">
        <authorList>
            <person name="Sun Q."/>
            <person name="Kim S."/>
        </authorList>
    </citation>
    <scope>NUCLEOTIDE SEQUENCE</scope>
    <source>
        <strain evidence="2">KCTC 12113</strain>
    </source>
</reference>
<feature type="transmembrane region" description="Helical" evidence="1">
    <location>
        <begin position="67"/>
        <end position="84"/>
    </location>
</feature>
<dbReference type="InterPro" id="IPR017581">
    <property type="entry name" value="AtpR-like"/>
</dbReference>
<dbReference type="Proteomes" id="UP000634668">
    <property type="component" value="Unassembled WGS sequence"/>
</dbReference>
<dbReference type="EMBL" id="BMWP01000020">
    <property type="protein sequence ID" value="GGW41220.1"/>
    <property type="molecule type" value="Genomic_DNA"/>
</dbReference>
<proteinExistence type="predicted"/>
<protein>
    <submittedName>
        <fullName evidence="2">F1F0 ATPase</fullName>
    </submittedName>
</protein>
<dbReference type="NCBIfam" id="TIGR03165">
    <property type="entry name" value="F1F0_chp_2"/>
    <property type="match status" value="1"/>
</dbReference>
<evidence type="ECO:0000256" key="1">
    <source>
        <dbReference type="SAM" id="Phobius"/>
    </source>
</evidence>
<keyword evidence="3" id="KW-1185">Reference proteome</keyword>
<comment type="caution">
    <text evidence="2">The sequence shown here is derived from an EMBL/GenBank/DDBJ whole genome shotgun (WGS) entry which is preliminary data.</text>
</comment>